<protein>
    <submittedName>
        <fullName evidence="2">Uncharacterized protein</fullName>
    </submittedName>
</protein>
<comment type="caution">
    <text evidence="2">The sequence shown here is derived from an EMBL/GenBank/DDBJ whole genome shotgun (WGS) entry which is preliminary data.</text>
</comment>
<gene>
    <name evidence="2" type="ORF">BU112_12405</name>
</gene>
<reference evidence="2 3" key="1">
    <citation type="journal article" date="2016" name="Front. Microbiol.">
        <title>Comprehensive Phylogenetic Analysis of Bovine Non-aureus Staphylococci Species Based on Whole-Genome Sequencing.</title>
        <authorList>
            <person name="Naushad S."/>
            <person name="Barkema H.W."/>
            <person name="Luby C."/>
            <person name="Condas L.A."/>
            <person name="Nobrega D.B."/>
            <person name="Carson D.A."/>
            <person name="De Buck J."/>
        </authorList>
    </citation>
    <scope>NUCLEOTIDE SEQUENCE [LARGE SCALE GENOMIC DNA]</scope>
    <source>
        <strain evidence="2 3">SNUC 4554</strain>
    </source>
</reference>
<dbReference type="AlphaFoldDB" id="A0A418ICM2"/>
<dbReference type="OrthoDB" id="2989832at2"/>
<evidence type="ECO:0000313" key="3">
    <source>
        <dbReference type="Proteomes" id="UP000286317"/>
    </source>
</evidence>
<keyword evidence="3" id="KW-1185">Reference proteome</keyword>
<organism evidence="2 3">
    <name type="scientific">Staphylococcus shinii</name>
    <dbReference type="NCBI Taxonomy" id="2912228"/>
    <lineage>
        <taxon>Bacteria</taxon>
        <taxon>Bacillati</taxon>
        <taxon>Bacillota</taxon>
        <taxon>Bacilli</taxon>
        <taxon>Bacillales</taxon>
        <taxon>Staphylococcaceae</taxon>
        <taxon>Staphylococcus</taxon>
    </lineage>
</organism>
<proteinExistence type="predicted"/>
<name>A0A418ICM2_9STAP</name>
<dbReference type="GeneID" id="79050093"/>
<evidence type="ECO:0000256" key="1">
    <source>
        <dbReference type="SAM" id="Phobius"/>
    </source>
</evidence>
<keyword evidence="1" id="KW-1133">Transmembrane helix</keyword>
<dbReference type="RefSeq" id="WP_039067062.1">
    <property type="nucleotide sequence ID" value="NZ_CP068712.1"/>
</dbReference>
<keyword evidence="1" id="KW-0812">Transmembrane</keyword>
<feature type="transmembrane region" description="Helical" evidence="1">
    <location>
        <begin position="6"/>
        <end position="25"/>
    </location>
</feature>
<sequence>MLNKKNRFIILFITLTTIVGSIYFYTRRKHQQHQDPEKIISEVRTYFMNVIGSYILHEPITYKNTSDTTLVFQGGITTQHNGSLASYDFFVDANSGEIINIIECE</sequence>
<keyword evidence="1" id="KW-0472">Membrane</keyword>
<dbReference type="Proteomes" id="UP000286317">
    <property type="component" value="Unassembled WGS sequence"/>
</dbReference>
<accession>A0A418ICM2</accession>
<dbReference type="EMBL" id="QXUF01000112">
    <property type="protein sequence ID" value="RIM97655.1"/>
    <property type="molecule type" value="Genomic_DNA"/>
</dbReference>
<evidence type="ECO:0000313" key="2">
    <source>
        <dbReference type="EMBL" id="RIM97655.1"/>
    </source>
</evidence>